<reference evidence="13 15" key="2">
    <citation type="submission" date="2018-08" db="EMBL/GenBank/DDBJ databases">
        <title>Genetic Globetrotter - A new plasmid hitch-hiking vast phylogenetic and geographic distances.</title>
        <authorList>
            <person name="Vollmers J."/>
            <person name="Petersen J."/>
        </authorList>
    </citation>
    <scope>NUCLEOTIDE SEQUENCE [LARGE SCALE GENOMIC DNA]</scope>
    <source>
        <strain evidence="13 15">DSM 26383</strain>
    </source>
</reference>
<keyword evidence="14" id="KW-1185">Reference proteome</keyword>
<evidence type="ECO:0000256" key="9">
    <source>
        <dbReference type="ARBA" id="ARBA00023136"/>
    </source>
</evidence>
<dbReference type="Proteomes" id="UP000051401">
    <property type="component" value="Unassembled WGS sequence"/>
</dbReference>
<evidence type="ECO:0000256" key="10">
    <source>
        <dbReference type="RuleBase" id="RU364125"/>
    </source>
</evidence>
<dbReference type="Proteomes" id="UP000325785">
    <property type="component" value="Chromosome"/>
</dbReference>
<evidence type="ECO:0000256" key="2">
    <source>
        <dbReference type="ARBA" id="ARBA00004162"/>
    </source>
</evidence>
<gene>
    <name evidence="13" type="ORF">RIdsm_01402</name>
    <name evidence="12" type="ORF">XM52_07355</name>
</gene>
<dbReference type="KEGG" id="rid:RIdsm_01402"/>
<dbReference type="STRING" id="540747.SAMN04488031_104144"/>
<dbReference type="RefSeq" id="WP_057814822.1">
    <property type="nucleotide sequence ID" value="NZ_CP031598.1"/>
</dbReference>
<evidence type="ECO:0000256" key="8">
    <source>
        <dbReference type="ARBA" id="ARBA00022989"/>
    </source>
</evidence>
<evidence type="ECO:0000256" key="6">
    <source>
        <dbReference type="ARBA" id="ARBA00022692"/>
    </source>
</evidence>
<dbReference type="OrthoDB" id="7725598at2"/>
<keyword evidence="4" id="KW-1003">Cell membrane</keyword>
<feature type="compositionally biased region" description="Basic and acidic residues" evidence="11">
    <location>
        <begin position="76"/>
        <end position="97"/>
    </location>
</feature>
<protein>
    <recommendedName>
        <fullName evidence="10">Flagellar protein FliL</fullName>
    </recommendedName>
</protein>
<dbReference type="GO" id="GO:0006935">
    <property type="term" value="P:chemotaxis"/>
    <property type="evidence" value="ECO:0007669"/>
    <property type="project" value="UniProtKB-KW"/>
</dbReference>
<keyword evidence="13" id="KW-0282">Flagellum</keyword>
<keyword evidence="7 10" id="KW-0283">Flagellar rotation</keyword>
<dbReference type="InterPro" id="IPR005503">
    <property type="entry name" value="FliL"/>
</dbReference>
<feature type="region of interest" description="Disordered" evidence="11">
    <location>
        <begin position="68"/>
        <end position="112"/>
    </location>
</feature>
<accession>A0A0T5PC17</accession>
<evidence type="ECO:0000313" key="12">
    <source>
        <dbReference type="EMBL" id="KRS18593.1"/>
    </source>
</evidence>
<comment type="similarity">
    <text evidence="3 10">Belongs to the FliL family.</text>
</comment>
<evidence type="ECO:0000256" key="4">
    <source>
        <dbReference type="ARBA" id="ARBA00022475"/>
    </source>
</evidence>
<evidence type="ECO:0000313" key="15">
    <source>
        <dbReference type="Proteomes" id="UP000325785"/>
    </source>
</evidence>
<organism evidence="12 14">
    <name type="scientific">Roseovarius indicus</name>
    <dbReference type="NCBI Taxonomy" id="540747"/>
    <lineage>
        <taxon>Bacteria</taxon>
        <taxon>Pseudomonadati</taxon>
        <taxon>Pseudomonadota</taxon>
        <taxon>Alphaproteobacteria</taxon>
        <taxon>Rhodobacterales</taxon>
        <taxon>Roseobacteraceae</taxon>
        <taxon>Roseovarius</taxon>
    </lineage>
</organism>
<keyword evidence="13" id="KW-0966">Cell projection</keyword>
<keyword evidence="9 10" id="KW-0472">Membrane</keyword>
<evidence type="ECO:0000313" key="13">
    <source>
        <dbReference type="EMBL" id="QEW25615.1"/>
    </source>
</evidence>
<proteinExistence type="inferred from homology"/>
<sequence>MAKPAKPSKPTKRPAKPSADDAAQTRAAQVKSNRRLLMVAALMCVASLGGGFILARIAYLEDAASYEPGQEQDAEDTAHTQGDEDHAGSNDAGHNRITDPLAQGDHPAGDAIALQDKTGDEDAHDSENEKADDGLLDFGEVLTNIASTSSTGETTKAFLKVNLIVVYRTDPGAADIMKQREPFMRDLFNAYLRGLTEADVRGMSGIVRVKAQLLKRARAAVGSDLPEEILISDLIVQ</sequence>
<dbReference type="EMBL" id="LAXI01000003">
    <property type="protein sequence ID" value="KRS18593.1"/>
    <property type="molecule type" value="Genomic_DNA"/>
</dbReference>
<feature type="transmembrane region" description="Helical" evidence="10">
    <location>
        <begin position="36"/>
        <end position="59"/>
    </location>
</feature>
<evidence type="ECO:0000256" key="11">
    <source>
        <dbReference type="SAM" id="MobiDB-lite"/>
    </source>
</evidence>
<keyword evidence="13" id="KW-0969">Cilium</keyword>
<dbReference type="PATRIC" id="fig|540747.5.peg.3833"/>
<feature type="region of interest" description="Disordered" evidence="11">
    <location>
        <begin position="1"/>
        <end position="23"/>
    </location>
</feature>
<keyword evidence="8 10" id="KW-1133">Transmembrane helix</keyword>
<evidence type="ECO:0000313" key="14">
    <source>
        <dbReference type="Proteomes" id="UP000051401"/>
    </source>
</evidence>
<comment type="subcellular location">
    <subcellularLocation>
        <location evidence="10">Cell inner membrane</location>
    </subcellularLocation>
    <subcellularLocation>
        <location evidence="2">Cell membrane</location>
        <topology evidence="2">Single-pass membrane protein</topology>
    </subcellularLocation>
</comment>
<keyword evidence="5 10" id="KW-0145">Chemotaxis</keyword>
<evidence type="ECO:0000256" key="3">
    <source>
        <dbReference type="ARBA" id="ARBA00008281"/>
    </source>
</evidence>
<comment type="function">
    <text evidence="1 10">Controls the rotational direction of flagella during chemotaxis.</text>
</comment>
<dbReference type="GO" id="GO:0009425">
    <property type="term" value="C:bacterial-type flagellum basal body"/>
    <property type="evidence" value="ECO:0007669"/>
    <property type="project" value="InterPro"/>
</dbReference>
<dbReference type="GO" id="GO:0071973">
    <property type="term" value="P:bacterial-type flagellum-dependent cell motility"/>
    <property type="evidence" value="ECO:0007669"/>
    <property type="project" value="InterPro"/>
</dbReference>
<evidence type="ECO:0000256" key="1">
    <source>
        <dbReference type="ARBA" id="ARBA00002254"/>
    </source>
</evidence>
<dbReference type="GO" id="GO:0005886">
    <property type="term" value="C:plasma membrane"/>
    <property type="evidence" value="ECO:0007669"/>
    <property type="project" value="UniProtKB-SubCell"/>
</dbReference>
<keyword evidence="6 10" id="KW-0812">Transmembrane</keyword>
<keyword evidence="10" id="KW-0997">Cell inner membrane</keyword>
<name>A0A0T5PC17_9RHOB</name>
<evidence type="ECO:0000256" key="5">
    <source>
        <dbReference type="ARBA" id="ARBA00022500"/>
    </source>
</evidence>
<reference evidence="12 14" key="1">
    <citation type="submission" date="2015-04" db="EMBL/GenBank/DDBJ databases">
        <title>The draft genome sequence of Roseovarius indicus B108T.</title>
        <authorList>
            <person name="Li G."/>
            <person name="Lai Q."/>
            <person name="Shao Z."/>
            <person name="Yan P."/>
        </authorList>
    </citation>
    <scope>NUCLEOTIDE SEQUENCE [LARGE SCALE GENOMIC DNA]</scope>
    <source>
        <strain evidence="12 14">B108</strain>
    </source>
</reference>
<dbReference type="AlphaFoldDB" id="A0A0T5PC17"/>
<dbReference type="Pfam" id="PF03748">
    <property type="entry name" value="FliL"/>
    <property type="match status" value="1"/>
</dbReference>
<dbReference type="EMBL" id="CP031598">
    <property type="protein sequence ID" value="QEW25615.1"/>
    <property type="molecule type" value="Genomic_DNA"/>
</dbReference>
<evidence type="ECO:0000256" key="7">
    <source>
        <dbReference type="ARBA" id="ARBA00022779"/>
    </source>
</evidence>